<name>A0A847S4G7_9NEIS</name>
<evidence type="ECO:0000259" key="1">
    <source>
        <dbReference type="Pfam" id="PF01593"/>
    </source>
</evidence>
<dbReference type="InterPro" id="IPR017830">
    <property type="entry name" value="SQase_HpnE"/>
</dbReference>
<proteinExistence type="predicted"/>
<dbReference type="RefSeq" id="WP_168875679.1">
    <property type="nucleotide sequence ID" value="NZ_JABAIM010000001.1"/>
</dbReference>
<dbReference type="SUPFAM" id="SSF51905">
    <property type="entry name" value="FAD/NAD(P)-binding domain"/>
    <property type="match status" value="1"/>
</dbReference>
<dbReference type="EMBL" id="JABAIM010000001">
    <property type="protein sequence ID" value="NLR74037.1"/>
    <property type="molecule type" value="Genomic_DNA"/>
</dbReference>
<evidence type="ECO:0000313" key="2">
    <source>
        <dbReference type="EMBL" id="NLR74037.1"/>
    </source>
</evidence>
<organism evidence="2 3">
    <name type="scientific">Leeia aquatica</name>
    <dbReference type="NCBI Taxonomy" id="2725557"/>
    <lineage>
        <taxon>Bacteria</taxon>
        <taxon>Pseudomonadati</taxon>
        <taxon>Pseudomonadota</taxon>
        <taxon>Betaproteobacteria</taxon>
        <taxon>Neisseriales</taxon>
        <taxon>Leeiaceae</taxon>
        <taxon>Leeia</taxon>
    </lineage>
</organism>
<comment type="caution">
    <text evidence="2">The sequence shown here is derived from an EMBL/GenBank/DDBJ whole genome shotgun (WGS) entry which is preliminary data.</text>
</comment>
<keyword evidence="3" id="KW-1185">Reference proteome</keyword>
<dbReference type="Pfam" id="PF01593">
    <property type="entry name" value="Amino_oxidase"/>
    <property type="match status" value="1"/>
</dbReference>
<dbReference type="GO" id="GO:0016491">
    <property type="term" value="F:oxidoreductase activity"/>
    <property type="evidence" value="ECO:0007669"/>
    <property type="project" value="InterPro"/>
</dbReference>
<dbReference type="InterPro" id="IPR036188">
    <property type="entry name" value="FAD/NAD-bd_sf"/>
</dbReference>
<dbReference type="InterPro" id="IPR050464">
    <property type="entry name" value="Zeta_carotene_desat/Oxidored"/>
</dbReference>
<dbReference type="Proteomes" id="UP000587991">
    <property type="component" value="Unassembled WGS sequence"/>
</dbReference>
<protein>
    <submittedName>
        <fullName evidence="2">FAD-dependent oxidoreductase</fullName>
    </submittedName>
</protein>
<dbReference type="InterPro" id="IPR002937">
    <property type="entry name" value="Amino_oxidase"/>
</dbReference>
<feature type="domain" description="Amine oxidase" evidence="1">
    <location>
        <begin position="15"/>
        <end position="427"/>
    </location>
</feature>
<sequence>MRKPPHIAVIGAGYAGVAAALTLADAGAQISLFEAGPLPGGRARRIHWHDQALDNGQHIALGAYTELLRLMRKVHRGPLPFRRMPLRWEMWQQMLLQAPAWGAPLTTLWALLRAQGWGWADKQALLRFLAGLRLRGFRSEDRPASEWLASQTPRVIQTFWEPLCYAALNTPLQEASAQVFYNVVRDSLLAGGDAAQMLLPTVDLSALLPEPALAWLTAQQHAVHLGQKVTQLTLQDDQVALQVKGEWQSVDGVICATGPHQLPALLHTEQAPAALQAVSQFGWQPIRTVYLQYPAGTRLPQAMIGLHHCLPGGVVHWVFDRGVLLGEDGRMAAVISAAMTQPMSGEQIASQAASELAQAFPGLPAPLWCKTLHEARATFACTPGLHRPDGHTASPRVRLAGDYLAGDYPATLEGAVRSGVAAAQALLAQWTQP</sequence>
<dbReference type="PANTHER" id="PTHR42923:SF47">
    <property type="entry name" value="BLR3003 PROTEIN"/>
    <property type="match status" value="1"/>
</dbReference>
<reference evidence="2 3" key="1">
    <citation type="submission" date="2020-04" db="EMBL/GenBank/DDBJ databases">
        <title>Draft genome of Leeia sp. IMCC25680.</title>
        <authorList>
            <person name="Song J."/>
            <person name="Cho J.-C."/>
        </authorList>
    </citation>
    <scope>NUCLEOTIDE SEQUENCE [LARGE SCALE GENOMIC DNA]</scope>
    <source>
        <strain evidence="2 3">IMCC25680</strain>
    </source>
</reference>
<dbReference type="NCBIfam" id="TIGR03467">
    <property type="entry name" value="HpnE"/>
    <property type="match status" value="1"/>
</dbReference>
<accession>A0A847S4G7</accession>
<evidence type="ECO:0000313" key="3">
    <source>
        <dbReference type="Proteomes" id="UP000587991"/>
    </source>
</evidence>
<gene>
    <name evidence="2" type="ORF">HF682_02565</name>
</gene>
<dbReference type="AlphaFoldDB" id="A0A847S4G7"/>
<dbReference type="PANTHER" id="PTHR42923">
    <property type="entry name" value="PROTOPORPHYRINOGEN OXIDASE"/>
    <property type="match status" value="1"/>
</dbReference>
<dbReference type="PRINTS" id="PR00411">
    <property type="entry name" value="PNDRDTASEI"/>
</dbReference>
<dbReference type="Gene3D" id="3.90.660.10">
    <property type="match status" value="1"/>
</dbReference>
<dbReference type="Gene3D" id="3.50.50.60">
    <property type="entry name" value="FAD/NAD(P)-binding domain"/>
    <property type="match status" value="2"/>
</dbReference>